<organism evidence="6 7">
    <name type="scientific">Brassica napus</name>
    <name type="common">Rape</name>
    <dbReference type="NCBI Taxonomy" id="3708"/>
    <lineage>
        <taxon>Eukaryota</taxon>
        <taxon>Viridiplantae</taxon>
        <taxon>Streptophyta</taxon>
        <taxon>Embryophyta</taxon>
        <taxon>Tracheophyta</taxon>
        <taxon>Spermatophyta</taxon>
        <taxon>Magnoliopsida</taxon>
        <taxon>eudicotyledons</taxon>
        <taxon>Gunneridae</taxon>
        <taxon>Pentapetalae</taxon>
        <taxon>rosids</taxon>
        <taxon>malvids</taxon>
        <taxon>Brassicales</taxon>
        <taxon>Brassicaceae</taxon>
        <taxon>Brassiceae</taxon>
        <taxon>Brassica</taxon>
    </lineage>
</organism>
<keyword evidence="3" id="KW-0560">Oxidoreductase</keyword>
<dbReference type="InterPro" id="IPR027443">
    <property type="entry name" value="IPNS-like_sf"/>
</dbReference>
<evidence type="ECO:0000313" key="7">
    <source>
        <dbReference type="Proteomes" id="UP000824890"/>
    </source>
</evidence>
<evidence type="ECO:0000256" key="3">
    <source>
        <dbReference type="ARBA" id="ARBA00023002"/>
    </source>
</evidence>
<dbReference type="InterPro" id="IPR005123">
    <property type="entry name" value="Oxoglu/Fe-dep_dioxygenase_dom"/>
</dbReference>
<dbReference type="PANTHER" id="PTHR10209:SF714">
    <property type="entry name" value="1-AMINOCYCLOPROPANE-1-CARBOXYLATE OXIDASE HOMOLOG 11-RELATED"/>
    <property type="match status" value="1"/>
</dbReference>
<dbReference type="PROSITE" id="PS51471">
    <property type="entry name" value="FE2OG_OXY"/>
    <property type="match status" value="2"/>
</dbReference>
<gene>
    <name evidence="6" type="ORF">HID58_051153</name>
</gene>
<dbReference type="PANTHER" id="PTHR10209">
    <property type="entry name" value="OXIDOREDUCTASE, 2OG-FE II OXYGENASE FAMILY PROTEIN"/>
    <property type="match status" value="1"/>
</dbReference>
<sequence>MVKIQQNRAHLKRKTTMVTKTSIEFDPYTERKAFDETKEGVKGLVDAKIAEVPRIFHVPQASLTEKKPSVSVSDLEIPIIDFASVHVDTASREAVVEKVKYAAEKWGFFQVINHGAPLNVLEEIQDGVRRFHEEDPEVKKQYFTRDNANKKFVYNSNFDLYSSSPSVNWRDTFTCYLAPDPPSPEELPVTCRDAVFEYSKHVMSLGGLLCELFSEALGLESEILKSKGCLKGLSMLCHYYPPCPQPDLTLGVSKHSDNSFLTVLLQDNIGGLQILHQDSWVDVAPLPGALVINIGDFLQLITNDKFVSLEHRVLANRQGPRISVASFFSSSKHANSTVYGPMKELVSEENPPKYRDITIKEYTEGYFKKVLVESECVSEKERDNIVIYSQNPRKRTKLVPHTEDQTLLPSILSRSFIYLHIATSSPKQKTMVTKKSVEFDPYIERKAFDETKEGVKGLVDAKITEVPRIFHVPQGSLTDKKPSVSDLEIPIIDFASVHVDTASREAVVEKVKHAAEKWGFFQVINHGIPLNVLKEIEDGVRRFHEEDPEVKKRYFSRDFNKKKFVYNSNFDLYSASPSVNWRDAFSCYMAPDPPPPEDLPVACRDAMMEYTKHVMSLGDLLFELLSEALGLKSETMKNMDCLKSLLMICNYYPPCPQPDLTMGISQHSDNSFLTILLQDNIGGLQILHQDSWVDVSPIPGALVINMGDFLQLITNDKFVSANHRVPANREGPRVSIASFFSSSALPSSTVYGPMKELVSEENPPKYRDITIKEYTEGYFVKGLGGTSYLSNIRI</sequence>
<keyword evidence="7" id="KW-1185">Reference proteome</keyword>
<evidence type="ECO:0000259" key="5">
    <source>
        <dbReference type="PROSITE" id="PS51471"/>
    </source>
</evidence>
<accession>A0ABQ8A854</accession>
<evidence type="ECO:0000256" key="2">
    <source>
        <dbReference type="ARBA" id="ARBA00022723"/>
    </source>
</evidence>
<evidence type="ECO:0000256" key="4">
    <source>
        <dbReference type="ARBA" id="ARBA00023004"/>
    </source>
</evidence>
<dbReference type="Pfam" id="PF14226">
    <property type="entry name" value="DIOX_N"/>
    <property type="match status" value="2"/>
</dbReference>
<name>A0ABQ8A854_BRANA</name>
<dbReference type="InterPro" id="IPR026992">
    <property type="entry name" value="DIOX_N"/>
</dbReference>
<comment type="similarity">
    <text evidence="1">Belongs to the iron/ascorbate-dependent oxidoreductase family.</text>
</comment>
<feature type="domain" description="Fe2OG dioxygenase" evidence="5">
    <location>
        <begin position="231"/>
        <end position="330"/>
    </location>
</feature>
<dbReference type="EMBL" id="JAGKQM010000013">
    <property type="protein sequence ID" value="KAH0888724.1"/>
    <property type="molecule type" value="Genomic_DNA"/>
</dbReference>
<proteinExistence type="inferred from homology"/>
<protein>
    <recommendedName>
        <fullName evidence="5">Fe2OG dioxygenase domain-containing protein</fullName>
    </recommendedName>
</protein>
<dbReference type="InterPro" id="IPR044861">
    <property type="entry name" value="IPNS-like_FE2OG_OXY"/>
</dbReference>
<comment type="caution">
    <text evidence="6">The sequence shown here is derived from an EMBL/GenBank/DDBJ whole genome shotgun (WGS) entry which is preliminary data.</text>
</comment>
<keyword evidence="2" id="KW-0479">Metal-binding</keyword>
<feature type="domain" description="Fe2OG dioxygenase" evidence="5">
    <location>
        <begin position="643"/>
        <end position="742"/>
    </location>
</feature>
<dbReference type="SUPFAM" id="SSF51197">
    <property type="entry name" value="Clavaminate synthase-like"/>
    <property type="match status" value="2"/>
</dbReference>
<keyword evidence="4" id="KW-0408">Iron</keyword>
<dbReference type="Pfam" id="PF03171">
    <property type="entry name" value="2OG-FeII_Oxy"/>
    <property type="match status" value="2"/>
</dbReference>
<reference evidence="6 7" key="1">
    <citation type="submission" date="2021-05" db="EMBL/GenBank/DDBJ databases">
        <title>Genome Assembly of Synthetic Allotetraploid Brassica napus Reveals Homoeologous Exchanges between Subgenomes.</title>
        <authorList>
            <person name="Davis J.T."/>
        </authorList>
    </citation>
    <scope>NUCLEOTIDE SEQUENCE [LARGE SCALE GENOMIC DNA]</scope>
    <source>
        <strain evidence="7">cv. Da-Ae</strain>
        <tissue evidence="6">Seedling</tissue>
    </source>
</reference>
<dbReference type="Proteomes" id="UP000824890">
    <property type="component" value="Unassembled WGS sequence"/>
</dbReference>
<evidence type="ECO:0000256" key="1">
    <source>
        <dbReference type="ARBA" id="ARBA00008056"/>
    </source>
</evidence>
<evidence type="ECO:0000313" key="6">
    <source>
        <dbReference type="EMBL" id="KAH0888724.1"/>
    </source>
</evidence>
<dbReference type="Gene3D" id="2.60.120.330">
    <property type="entry name" value="B-lactam Antibiotic, Isopenicillin N Synthase, Chain"/>
    <property type="match status" value="2"/>
</dbReference>